<organism evidence="2 3">
    <name type="scientific">Trichonephila clavata</name>
    <name type="common">Joro spider</name>
    <name type="synonym">Nephila clavata</name>
    <dbReference type="NCBI Taxonomy" id="2740835"/>
    <lineage>
        <taxon>Eukaryota</taxon>
        <taxon>Metazoa</taxon>
        <taxon>Ecdysozoa</taxon>
        <taxon>Arthropoda</taxon>
        <taxon>Chelicerata</taxon>
        <taxon>Arachnida</taxon>
        <taxon>Araneae</taxon>
        <taxon>Araneomorphae</taxon>
        <taxon>Entelegynae</taxon>
        <taxon>Araneoidea</taxon>
        <taxon>Nephilidae</taxon>
        <taxon>Trichonephila</taxon>
    </lineage>
</organism>
<name>A0A8X6J1T6_TRICU</name>
<evidence type="ECO:0000256" key="1">
    <source>
        <dbReference type="SAM" id="Phobius"/>
    </source>
</evidence>
<feature type="transmembrane region" description="Helical" evidence="1">
    <location>
        <begin position="41"/>
        <end position="63"/>
    </location>
</feature>
<gene>
    <name evidence="2" type="ORF">TNCT_428442</name>
</gene>
<accession>A0A8X6J1T6</accession>
<protein>
    <submittedName>
        <fullName evidence="2">Uncharacterized protein</fullName>
    </submittedName>
</protein>
<keyword evidence="3" id="KW-1185">Reference proteome</keyword>
<proteinExistence type="predicted"/>
<dbReference type="EMBL" id="BMAO01029684">
    <property type="protein sequence ID" value="GFR33454.1"/>
    <property type="molecule type" value="Genomic_DNA"/>
</dbReference>
<keyword evidence="1" id="KW-1133">Transmembrane helix</keyword>
<reference evidence="2" key="1">
    <citation type="submission" date="2020-07" db="EMBL/GenBank/DDBJ databases">
        <title>Multicomponent nature underlies the extraordinary mechanical properties of spider dragline silk.</title>
        <authorList>
            <person name="Kono N."/>
            <person name="Nakamura H."/>
            <person name="Mori M."/>
            <person name="Yoshida Y."/>
            <person name="Ohtoshi R."/>
            <person name="Malay A.D."/>
            <person name="Moran D.A.P."/>
            <person name="Tomita M."/>
            <person name="Numata K."/>
            <person name="Arakawa K."/>
        </authorList>
    </citation>
    <scope>NUCLEOTIDE SEQUENCE</scope>
</reference>
<evidence type="ECO:0000313" key="2">
    <source>
        <dbReference type="EMBL" id="GFR33454.1"/>
    </source>
</evidence>
<dbReference type="AlphaFoldDB" id="A0A8X6J1T6"/>
<dbReference type="Proteomes" id="UP000887116">
    <property type="component" value="Unassembled WGS sequence"/>
</dbReference>
<feature type="transmembrane region" description="Helical" evidence="1">
    <location>
        <begin position="15"/>
        <end position="35"/>
    </location>
</feature>
<comment type="caution">
    <text evidence="2">The sequence shown here is derived from an EMBL/GenBank/DDBJ whole genome shotgun (WGS) entry which is preliminary data.</text>
</comment>
<keyword evidence="1" id="KW-0812">Transmembrane</keyword>
<evidence type="ECO:0000313" key="3">
    <source>
        <dbReference type="Proteomes" id="UP000887116"/>
    </source>
</evidence>
<sequence>MLQDIQGKYIITGKLLIMCAMLFLVNSYEMVAFYLNDQTLLRFIPSSCILLFMLFEVLIIFALKSLGWM</sequence>
<keyword evidence="1" id="KW-0472">Membrane</keyword>